<sequence length="44" mass="5166">MISNYNIELQARSVFLYTPYLIIIIRNLNDSSRLATCYASVRRI</sequence>
<reference evidence="1 2" key="1">
    <citation type="submission" date="2014-06" db="EMBL/GenBank/DDBJ databases">
        <authorList>
            <person name="Le Roux F."/>
        </authorList>
    </citation>
    <scope>NUCLEOTIDE SEQUENCE [LARGE SCALE GENOMIC DNA]</scope>
    <source>
        <strain evidence="1 2">J2-31</strain>
    </source>
</reference>
<accession>A0AA86X923</accession>
<dbReference type="Proteomes" id="UP000041625">
    <property type="component" value="Unassembled WGS sequence"/>
</dbReference>
<organism evidence="1 2">
    <name type="scientific">Vibrio coralliirubri</name>
    <dbReference type="NCBI Taxonomy" id="1516159"/>
    <lineage>
        <taxon>Bacteria</taxon>
        <taxon>Pseudomonadati</taxon>
        <taxon>Pseudomonadota</taxon>
        <taxon>Gammaproteobacteria</taxon>
        <taxon>Vibrionales</taxon>
        <taxon>Vibrionaceae</taxon>
        <taxon>Vibrio</taxon>
    </lineage>
</organism>
<gene>
    <name evidence="1" type="ORF">VCR31J2_1270038</name>
</gene>
<dbReference type="EMBL" id="CCKJ01000032">
    <property type="protein sequence ID" value="CDT54606.1"/>
    <property type="molecule type" value="Genomic_DNA"/>
</dbReference>
<name>A0AA86X923_9VIBR</name>
<comment type="caution">
    <text evidence="1">The sequence shown here is derived from an EMBL/GenBank/DDBJ whole genome shotgun (WGS) entry which is preliminary data.</text>
</comment>
<dbReference type="AlphaFoldDB" id="A0AA86X923"/>
<protein>
    <submittedName>
        <fullName evidence="1">Uncharacterized protein</fullName>
    </submittedName>
</protein>
<evidence type="ECO:0000313" key="1">
    <source>
        <dbReference type="EMBL" id="CDT54606.1"/>
    </source>
</evidence>
<evidence type="ECO:0000313" key="2">
    <source>
        <dbReference type="Proteomes" id="UP000041625"/>
    </source>
</evidence>
<keyword evidence="2" id="KW-1185">Reference proteome</keyword>
<proteinExistence type="predicted"/>